<dbReference type="AlphaFoldDB" id="A0AAD9U4Y8"/>
<keyword evidence="2" id="KW-1185">Reference proteome</keyword>
<comment type="caution">
    <text evidence="1">The sequence shown here is derived from an EMBL/GenBank/DDBJ whole genome shotgun (WGS) entry which is preliminary data.</text>
</comment>
<evidence type="ECO:0000313" key="1">
    <source>
        <dbReference type="EMBL" id="KAK2648035.1"/>
    </source>
</evidence>
<gene>
    <name evidence="1" type="ORF">Ddye_015524</name>
</gene>
<dbReference type="Gene3D" id="1.25.40.10">
    <property type="entry name" value="Tetratricopeptide repeat domain"/>
    <property type="match status" value="1"/>
</dbReference>
<protein>
    <recommendedName>
        <fullName evidence="3">Tetratricopeptide repeat protein</fullName>
    </recommendedName>
</protein>
<evidence type="ECO:0000313" key="2">
    <source>
        <dbReference type="Proteomes" id="UP001280121"/>
    </source>
</evidence>
<proteinExistence type="predicted"/>
<dbReference type="SUPFAM" id="SSF48452">
    <property type="entry name" value="TPR-like"/>
    <property type="match status" value="1"/>
</dbReference>
<name>A0AAD9U4Y8_9ROSI</name>
<evidence type="ECO:0008006" key="3">
    <source>
        <dbReference type="Google" id="ProtNLM"/>
    </source>
</evidence>
<dbReference type="InterPro" id="IPR011990">
    <property type="entry name" value="TPR-like_helical_dom_sf"/>
</dbReference>
<reference evidence="1" key="1">
    <citation type="journal article" date="2023" name="Plant J.">
        <title>Genome sequences and population genomics provide insights into the demographic history, inbreeding, and mutation load of two 'living fossil' tree species of Dipteronia.</title>
        <authorList>
            <person name="Feng Y."/>
            <person name="Comes H.P."/>
            <person name="Chen J."/>
            <person name="Zhu S."/>
            <person name="Lu R."/>
            <person name="Zhang X."/>
            <person name="Li P."/>
            <person name="Qiu J."/>
            <person name="Olsen K.M."/>
            <person name="Qiu Y."/>
        </authorList>
    </citation>
    <scope>NUCLEOTIDE SEQUENCE</scope>
    <source>
        <strain evidence="1">KIB01</strain>
    </source>
</reference>
<accession>A0AAD9U4Y8</accession>
<organism evidence="1 2">
    <name type="scientific">Dipteronia dyeriana</name>
    <dbReference type="NCBI Taxonomy" id="168575"/>
    <lineage>
        <taxon>Eukaryota</taxon>
        <taxon>Viridiplantae</taxon>
        <taxon>Streptophyta</taxon>
        <taxon>Embryophyta</taxon>
        <taxon>Tracheophyta</taxon>
        <taxon>Spermatophyta</taxon>
        <taxon>Magnoliopsida</taxon>
        <taxon>eudicotyledons</taxon>
        <taxon>Gunneridae</taxon>
        <taxon>Pentapetalae</taxon>
        <taxon>rosids</taxon>
        <taxon>malvids</taxon>
        <taxon>Sapindales</taxon>
        <taxon>Sapindaceae</taxon>
        <taxon>Hippocastanoideae</taxon>
        <taxon>Acereae</taxon>
        <taxon>Dipteronia</taxon>
    </lineage>
</organism>
<dbReference type="Proteomes" id="UP001280121">
    <property type="component" value="Unassembled WGS sequence"/>
</dbReference>
<sequence length="112" mass="12596">MVSVLREGDPIQIEPPIAWVGLAMAHKTEHEIASAFETEQNELMEAEKLALYNLKQAVAENPDDVVQWHQLGLQNEPSQAEDVYKQALALATSERAHAIFSDLGNLYRQQKQ</sequence>
<dbReference type="EMBL" id="JANJYI010000005">
    <property type="protein sequence ID" value="KAK2648035.1"/>
    <property type="molecule type" value="Genomic_DNA"/>
</dbReference>